<dbReference type="AlphaFoldDB" id="A0A0K1EJQ6"/>
<evidence type="ECO:0000313" key="2">
    <source>
        <dbReference type="Proteomes" id="UP000067626"/>
    </source>
</evidence>
<name>A0A0K1EJQ6_CHOCO</name>
<dbReference type="SUPFAM" id="SSF53335">
    <property type="entry name" value="S-adenosyl-L-methionine-dependent methyltransferases"/>
    <property type="match status" value="1"/>
</dbReference>
<organism evidence="1 2">
    <name type="scientific">Chondromyces crocatus</name>
    <dbReference type="NCBI Taxonomy" id="52"/>
    <lineage>
        <taxon>Bacteria</taxon>
        <taxon>Pseudomonadati</taxon>
        <taxon>Myxococcota</taxon>
        <taxon>Polyangia</taxon>
        <taxon>Polyangiales</taxon>
        <taxon>Polyangiaceae</taxon>
        <taxon>Chondromyces</taxon>
    </lineage>
</organism>
<dbReference type="RefSeq" id="WP_050432907.1">
    <property type="nucleotide sequence ID" value="NZ_CP012159.1"/>
</dbReference>
<dbReference type="Proteomes" id="UP000067626">
    <property type="component" value="Chromosome"/>
</dbReference>
<evidence type="ECO:0000313" key="1">
    <source>
        <dbReference type="EMBL" id="AKT41079.1"/>
    </source>
</evidence>
<accession>A0A0K1EJQ6</accession>
<reference evidence="1 2" key="1">
    <citation type="submission" date="2015-07" db="EMBL/GenBank/DDBJ databases">
        <title>Genome analysis of myxobacterium Chondromyces crocatus Cm c5 reveals a high potential for natural compound synthesis and the genetic basis for the loss of fruiting body formation.</title>
        <authorList>
            <person name="Zaburannyi N."/>
            <person name="Bunk B."/>
            <person name="Maier J."/>
            <person name="Overmann J."/>
            <person name="Mueller R."/>
        </authorList>
    </citation>
    <scope>NUCLEOTIDE SEQUENCE [LARGE SCALE GENOMIC DNA]</scope>
    <source>
        <strain evidence="1 2">Cm c5</strain>
    </source>
</reference>
<dbReference type="STRING" id="52.CMC5_052380"/>
<dbReference type="OrthoDB" id="4134439at2"/>
<sequence length="266" mass="29761">MTTLDVTGVNPHVPNAARLYDHLLGGTRNFEADRAAAAQMTALLPAMPKWIRMLRASLQQFARRLASEGFTQFIDFGSGLPTEDHVHASAPGARVIYSDRDADTVAHARVLVGDDPSVLYLQSDVQAAKELLESEVVQRFTGGERRVAFGANGLTVFMKEDEIRTFCRDLYDWAAPGSKLFLTYETKDLAKTTPAWEQFEASFHSMGEAFQLFTLEDYLDMSRPWTLDANGPMPLERFLGYPEGYITEADREGLGLEFYAVIFEKT</sequence>
<dbReference type="Pfam" id="PF04672">
    <property type="entry name" value="Methyltransf_19"/>
    <property type="match status" value="1"/>
</dbReference>
<protein>
    <recommendedName>
        <fullName evidence="3">Methyltransferase</fullName>
    </recommendedName>
</protein>
<evidence type="ECO:0008006" key="3">
    <source>
        <dbReference type="Google" id="ProtNLM"/>
    </source>
</evidence>
<keyword evidence="2" id="KW-1185">Reference proteome</keyword>
<proteinExistence type="predicted"/>
<dbReference type="KEGG" id="ccro:CMC5_052380"/>
<dbReference type="EMBL" id="CP012159">
    <property type="protein sequence ID" value="AKT41079.1"/>
    <property type="molecule type" value="Genomic_DNA"/>
</dbReference>
<dbReference type="Gene3D" id="3.40.50.150">
    <property type="entry name" value="Vaccinia Virus protein VP39"/>
    <property type="match status" value="1"/>
</dbReference>
<dbReference type="InterPro" id="IPR029063">
    <property type="entry name" value="SAM-dependent_MTases_sf"/>
</dbReference>
<gene>
    <name evidence="1" type="ORF">CMC5_052380</name>
</gene>
<dbReference type="InterPro" id="IPR006764">
    <property type="entry name" value="SAM_dep_MeTrfase_SAV2177_type"/>
</dbReference>
<dbReference type="PIRSF" id="PIRSF017393">
    <property type="entry name" value="MTase_SAV2177"/>
    <property type="match status" value="1"/>
</dbReference>
<dbReference type="PATRIC" id="fig|52.7.peg.5789"/>